<feature type="domain" description="DUF6894" evidence="1">
    <location>
        <begin position="3"/>
        <end position="66"/>
    </location>
</feature>
<gene>
    <name evidence="2" type="ORF">AOQ71_32870</name>
</gene>
<comment type="caution">
    <text evidence="2">The sequence shown here is derived from an EMBL/GenBank/DDBJ whole genome shotgun (WGS) entry which is preliminary data.</text>
</comment>
<organism evidence="2 3">
    <name type="scientific">Bradyrhizobium manausense</name>
    <dbReference type="NCBI Taxonomy" id="989370"/>
    <lineage>
        <taxon>Bacteria</taxon>
        <taxon>Pseudomonadati</taxon>
        <taxon>Pseudomonadota</taxon>
        <taxon>Alphaproteobacteria</taxon>
        <taxon>Hyphomicrobiales</taxon>
        <taxon>Nitrobacteraceae</taxon>
        <taxon>Bradyrhizobium</taxon>
    </lineage>
</organism>
<evidence type="ECO:0000259" key="1">
    <source>
        <dbReference type="Pfam" id="PF21834"/>
    </source>
</evidence>
<dbReference type="Proteomes" id="UP000051936">
    <property type="component" value="Unassembled WGS sequence"/>
</dbReference>
<sequence length="80" mass="8866">MQRYYFPIIHNGQFQPDEEGEMFGSADLAREYGARVARDIASDPEFDRCAGTVVLVIDSAGAEIWRRVVVRCSAGASALR</sequence>
<evidence type="ECO:0000313" key="2">
    <source>
        <dbReference type="EMBL" id="KRQ03496.1"/>
    </source>
</evidence>
<protein>
    <recommendedName>
        <fullName evidence="1">DUF6894 domain-containing protein</fullName>
    </recommendedName>
</protein>
<dbReference type="OrthoDB" id="8248665at2"/>
<dbReference type="AlphaFoldDB" id="A0A0R3D170"/>
<accession>A0A0R3D170</accession>
<dbReference type="RefSeq" id="WP_057755988.1">
    <property type="nucleotide sequence ID" value="NZ_LJYG01000108.1"/>
</dbReference>
<keyword evidence="3" id="KW-1185">Reference proteome</keyword>
<dbReference type="InterPro" id="IPR054189">
    <property type="entry name" value="DUF6894"/>
</dbReference>
<dbReference type="Pfam" id="PF21834">
    <property type="entry name" value="DUF6894"/>
    <property type="match status" value="1"/>
</dbReference>
<proteinExistence type="predicted"/>
<dbReference type="EMBL" id="LJYG01000108">
    <property type="protein sequence ID" value="KRQ03496.1"/>
    <property type="molecule type" value="Genomic_DNA"/>
</dbReference>
<evidence type="ECO:0000313" key="3">
    <source>
        <dbReference type="Proteomes" id="UP000051936"/>
    </source>
</evidence>
<reference evidence="2 3" key="1">
    <citation type="submission" date="2015-09" db="EMBL/GenBank/DDBJ databases">
        <title>Draft Genome Sequence of Bradyrhizobium manausense Strain BR 3351T, a Novel Symbiotic Nitrogen-Fixing Alphaproteobacterium Isolated from Brazilian Amazon Rain Forest.</title>
        <authorList>
            <person name="De Araujo J.L."/>
            <person name="Zilli J.E."/>
        </authorList>
    </citation>
    <scope>NUCLEOTIDE SEQUENCE [LARGE SCALE GENOMIC DNA]</scope>
    <source>
        <strain evidence="2 3">BR3351</strain>
    </source>
</reference>
<name>A0A0R3D170_9BRAD</name>